<keyword evidence="6" id="KW-0808">Transferase</keyword>
<evidence type="ECO:0000256" key="13">
    <source>
        <dbReference type="ARBA" id="ARBA00023136"/>
    </source>
</evidence>
<protein>
    <recommendedName>
        <fullName evidence="3">histidine kinase</fullName>
        <ecNumber evidence="3">2.7.13.3</ecNumber>
    </recommendedName>
</protein>
<evidence type="ECO:0000259" key="15">
    <source>
        <dbReference type="PROSITE" id="PS50109"/>
    </source>
</evidence>
<dbReference type="Pfam" id="PF00512">
    <property type="entry name" value="HisKA"/>
    <property type="match status" value="1"/>
</dbReference>
<accession>A0ABW3D6B9</accession>
<evidence type="ECO:0000313" key="16">
    <source>
        <dbReference type="EMBL" id="MFD0868239.1"/>
    </source>
</evidence>
<proteinExistence type="predicted"/>
<evidence type="ECO:0000256" key="1">
    <source>
        <dbReference type="ARBA" id="ARBA00000085"/>
    </source>
</evidence>
<dbReference type="InterPro" id="IPR003661">
    <property type="entry name" value="HisK_dim/P_dom"/>
</dbReference>
<dbReference type="InterPro" id="IPR004358">
    <property type="entry name" value="Sig_transdc_His_kin-like_C"/>
</dbReference>
<evidence type="ECO:0000256" key="12">
    <source>
        <dbReference type="ARBA" id="ARBA00023012"/>
    </source>
</evidence>
<dbReference type="SUPFAM" id="SSF47384">
    <property type="entry name" value="Homodimeric domain of signal transducing histidine kinase"/>
    <property type="match status" value="1"/>
</dbReference>
<feature type="transmembrane region" description="Helical" evidence="14">
    <location>
        <begin position="43"/>
        <end position="63"/>
    </location>
</feature>
<evidence type="ECO:0000256" key="6">
    <source>
        <dbReference type="ARBA" id="ARBA00022679"/>
    </source>
</evidence>
<evidence type="ECO:0000256" key="10">
    <source>
        <dbReference type="ARBA" id="ARBA00022840"/>
    </source>
</evidence>
<dbReference type="PRINTS" id="PR00344">
    <property type="entry name" value="BCTRLSENSOR"/>
</dbReference>
<keyword evidence="9 16" id="KW-0418">Kinase</keyword>
<dbReference type="CDD" id="cd00082">
    <property type="entry name" value="HisKA"/>
    <property type="match status" value="1"/>
</dbReference>
<dbReference type="PROSITE" id="PS50109">
    <property type="entry name" value="HIS_KIN"/>
    <property type="match status" value="1"/>
</dbReference>
<gene>
    <name evidence="16" type="ORF">ACFQ03_03690</name>
</gene>
<dbReference type="PANTHER" id="PTHR45453">
    <property type="entry name" value="PHOSPHATE REGULON SENSOR PROTEIN PHOR"/>
    <property type="match status" value="1"/>
</dbReference>
<dbReference type="PANTHER" id="PTHR45453:SF2">
    <property type="entry name" value="HISTIDINE KINASE"/>
    <property type="match status" value="1"/>
</dbReference>
<keyword evidence="10" id="KW-0067">ATP-binding</keyword>
<dbReference type="SUPFAM" id="SSF55874">
    <property type="entry name" value="ATPase domain of HSP90 chaperone/DNA topoisomerase II/histidine kinase"/>
    <property type="match status" value="1"/>
</dbReference>
<evidence type="ECO:0000256" key="7">
    <source>
        <dbReference type="ARBA" id="ARBA00022692"/>
    </source>
</evidence>
<dbReference type="InterPro" id="IPR050351">
    <property type="entry name" value="BphY/WalK/GraS-like"/>
</dbReference>
<dbReference type="GO" id="GO:0016301">
    <property type="term" value="F:kinase activity"/>
    <property type="evidence" value="ECO:0007669"/>
    <property type="project" value="UniProtKB-KW"/>
</dbReference>
<evidence type="ECO:0000256" key="9">
    <source>
        <dbReference type="ARBA" id="ARBA00022777"/>
    </source>
</evidence>
<keyword evidence="7 14" id="KW-0812">Transmembrane</keyword>
<evidence type="ECO:0000256" key="4">
    <source>
        <dbReference type="ARBA" id="ARBA00022475"/>
    </source>
</evidence>
<keyword evidence="12" id="KW-0902">Two-component regulatory system</keyword>
<dbReference type="SMART" id="SM00387">
    <property type="entry name" value="HATPase_c"/>
    <property type="match status" value="1"/>
</dbReference>
<sequence>MLKSFLKDRLMYMFVYLINVVLIVLVVYLSYSHEGVLLPWGNLLYIFILSLAGLTCFLFIDYVRQRTFYRQLALISEDGIKPDQILSLESAVTQEQLRVQELLHTCYRLYAKELHEYRAKQEQHLNFTNQWVHQMKTPVSVIDLLVQQASKEDPSGQWKPLFQSIREETDRLSHGLSMMLHTARLEKFELDLKADRIELVSLVRGVINEYKSVWIARSLYPKLTAEKQEVYVETDRKWMEFILRQILTNAIKYSVAKRKTTSSHDKDSGEIKAMQLKITIEEKEKEKGWSLAIQDEGIGIPEQDLPRVFDPFFTGSNGRTTAESTGMGLFLAQQVCGKLGHRLSVASQEGQGTTVTILFPKPSSMYDFS</sequence>
<comment type="catalytic activity">
    <reaction evidence="1">
        <text>ATP + protein L-histidine = ADP + protein N-phospho-L-histidine.</text>
        <dbReference type="EC" id="2.7.13.3"/>
    </reaction>
</comment>
<keyword evidence="11 14" id="KW-1133">Transmembrane helix</keyword>
<evidence type="ECO:0000256" key="2">
    <source>
        <dbReference type="ARBA" id="ARBA00004651"/>
    </source>
</evidence>
<dbReference type="InterPro" id="IPR036097">
    <property type="entry name" value="HisK_dim/P_sf"/>
</dbReference>
<reference evidence="17" key="1">
    <citation type="journal article" date="2019" name="Int. J. Syst. Evol. Microbiol.">
        <title>The Global Catalogue of Microorganisms (GCM) 10K type strain sequencing project: providing services to taxonomists for standard genome sequencing and annotation.</title>
        <authorList>
            <consortium name="The Broad Institute Genomics Platform"/>
            <consortium name="The Broad Institute Genome Sequencing Center for Infectious Disease"/>
            <person name="Wu L."/>
            <person name="Ma J."/>
        </authorList>
    </citation>
    <scope>NUCLEOTIDE SEQUENCE [LARGE SCALE GENOMIC DNA]</scope>
    <source>
        <strain evidence="17">CCUG 57263</strain>
    </source>
</reference>
<comment type="subcellular location">
    <subcellularLocation>
        <location evidence="2">Cell membrane</location>
        <topology evidence="2">Multi-pass membrane protein</topology>
    </subcellularLocation>
</comment>
<keyword evidence="13 14" id="KW-0472">Membrane</keyword>
<feature type="transmembrane region" description="Helical" evidence="14">
    <location>
        <begin position="12"/>
        <end position="31"/>
    </location>
</feature>
<dbReference type="SMART" id="SM00388">
    <property type="entry name" value="HisKA"/>
    <property type="match status" value="1"/>
</dbReference>
<evidence type="ECO:0000313" key="17">
    <source>
        <dbReference type="Proteomes" id="UP001597120"/>
    </source>
</evidence>
<evidence type="ECO:0000256" key="14">
    <source>
        <dbReference type="SAM" id="Phobius"/>
    </source>
</evidence>
<dbReference type="InterPro" id="IPR036890">
    <property type="entry name" value="HATPase_C_sf"/>
</dbReference>
<name>A0ABW3D6B9_9BACL</name>
<dbReference type="EMBL" id="JBHTIU010000010">
    <property type="protein sequence ID" value="MFD0868239.1"/>
    <property type="molecule type" value="Genomic_DNA"/>
</dbReference>
<evidence type="ECO:0000256" key="3">
    <source>
        <dbReference type="ARBA" id="ARBA00012438"/>
    </source>
</evidence>
<dbReference type="InterPro" id="IPR003594">
    <property type="entry name" value="HATPase_dom"/>
</dbReference>
<comment type="caution">
    <text evidence="16">The sequence shown here is derived from an EMBL/GenBank/DDBJ whole genome shotgun (WGS) entry which is preliminary data.</text>
</comment>
<organism evidence="16 17">
    <name type="scientific">Paenibacillus residui</name>
    <dbReference type="NCBI Taxonomy" id="629724"/>
    <lineage>
        <taxon>Bacteria</taxon>
        <taxon>Bacillati</taxon>
        <taxon>Bacillota</taxon>
        <taxon>Bacilli</taxon>
        <taxon>Bacillales</taxon>
        <taxon>Paenibacillaceae</taxon>
        <taxon>Paenibacillus</taxon>
    </lineage>
</organism>
<keyword evidence="5" id="KW-0597">Phosphoprotein</keyword>
<keyword evidence="4" id="KW-1003">Cell membrane</keyword>
<dbReference type="RefSeq" id="WP_379286129.1">
    <property type="nucleotide sequence ID" value="NZ_JBHTIU010000010.1"/>
</dbReference>
<dbReference type="Pfam" id="PF02518">
    <property type="entry name" value="HATPase_c"/>
    <property type="match status" value="1"/>
</dbReference>
<keyword evidence="8" id="KW-0547">Nucleotide-binding</keyword>
<dbReference type="Proteomes" id="UP001597120">
    <property type="component" value="Unassembled WGS sequence"/>
</dbReference>
<dbReference type="EC" id="2.7.13.3" evidence="3"/>
<dbReference type="Gene3D" id="3.30.565.10">
    <property type="entry name" value="Histidine kinase-like ATPase, C-terminal domain"/>
    <property type="match status" value="1"/>
</dbReference>
<evidence type="ECO:0000256" key="11">
    <source>
        <dbReference type="ARBA" id="ARBA00022989"/>
    </source>
</evidence>
<dbReference type="InterPro" id="IPR005467">
    <property type="entry name" value="His_kinase_dom"/>
</dbReference>
<feature type="domain" description="Histidine kinase" evidence="15">
    <location>
        <begin position="130"/>
        <end position="363"/>
    </location>
</feature>
<keyword evidence="17" id="KW-1185">Reference proteome</keyword>
<dbReference type="Gene3D" id="1.10.287.130">
    <property type="match status" value="1"/>
</dbReference>
<evidence type="ECO:0000256" key="8">
    <source>
        <dbReference type="ARBA" id="ARBA00022741"/>
    </source>
</evidence>
<evidence type="ECO:0000256" key="5">
    <source>
        <dbReference type="ARBA" id="ARBA00022553"/>
    </source>
</evidence>